<feature type="binding site" evidence="5">
    <location>
        <position position="32"/>
    </location>
    <ligand>
        <name>AMP</name>
        <dbReference type="ChEBI" id="CHEBI:456215"/>
    </ligand>
</feature>
<dbReference type="InterPro" id="IPR006259">
    <property type="entry name" value="Adenyl_kin_sub"/>
</dbReference>
<feature type="binding site" evidence="5">
    <location>
        <begin position="86"/>
        <end position="89"/>
    </location>
    <ligand>
        <name>AMP</name>
        <dbReference type="ChEBI" id="CHEBI:456215"/>
    </ligand>
</feature>
<feature type="region of interest" description="LID" evidence="5">
    <location>
        <begin position="127"/>
        <end position="164"/>
    </location>
</feature>
<accession>A0A9D1NLJ0</accession>
<feature type="binding site" evidence="5">
    <location>
        <begin position="137"/>
        <end position="138"/>
    </location>
    <ligand>
        <name>ATP</name>
        <dbReference type="ChEBI" id="CHEBI:30616"/>
    </ligand>
</feature>
<feature type="binding site" evidence="5">
    <location>
        <position position="131"/>
    </location>
    <ligand>
        <name>Zn(2+)</name>
        <dbReference type="ChEBI" id="CHEBI:29105"/>
        <note>structural</note>
    </ligand>
</feature>
<dbReference type="NCBIfam" id="NF011100">
    <property type="entry name" value="PRK14527.1"/>
    <property type="match status" value="1"/>
</dbReference>
<evidence type="ECO:0000313" key="9">
    <source>
        <dbReference type="EMBL" id="HIV08865.1"/>
    </source>
</evidence>
<dbReference type="GO" id="GO:0004017">
    <property type="term" value="F:AMP kinase activity"/>
    <property type="evidence" value="ECO:0007669"/>
    <property type="project" value="UniProtKB-UniRule"/>
</dbReference>
<evidence type="ECO:0000259" key="8">
    <source>
        <dbReference type="Pfam" id="PF05191"/>
    </source>
</evidence>
<comment type="caution">
    <text evidence="9">The sequence shown here is derived from an EMBL/GenBank/DDBJ whole genome shotgun (WGS) entry which is preliminary data.</text>
</comment>
<evidence type="ECO:0000256" key="5">
    <source>
        <dbReference type="HAMAP-Rule" id="MF_00235"/>
    </source>
</evidence>
<dbReference type="EC" id="2.7.4.3" evidence="5 7"/>
<dbReference type="GO" id="GO:0005524">
    <property type="term" value="F:ATP binding"/>
    <property type="evidence" value="ECO:0007669"/>
    <property type="project" value="UniProtKB-UniRule"/>
</dbReference>
<proteinExistence type="inferred from homology"/>
<feature type="binding site" evidence="5">
    <location>
        <position position="172"/>
    </location>
    <ligand>
        <name>AMP</name>
        <dbReference type="ChEBI" id="CHEBI:456215"/>
    </ligand>
</feature>
<keyword evidence="2 5" id="KW-0545">Nucleotide biosynthesis</keyword>
<dbReference type="InterPro" id="IPR000850">
    <property type="entry name" value="Adenylat/UMP-CMP_kin"/>
</dbReference>
<comment type="pathway">
    <text evidence="5">Purine metabolism; AMP biosynthesis via salvage pathway; AMP from ADP: step 1/1.</text>
</comment>
<dbReference type="Pfam" id="PF00406">
    <property type="entry name" value="ADK"/>
    <property type="match status" value="1"/>
</dbReference>
<dbReference type="Proteomes" id="UP000886845">
    <property type="component" value="Unassembled WGS sequence"/>
</dbReference>
<dbReference type="HAMAP" id="MF_00235">
    <property type="entry name" value="Adenylate_kinase_Adk"/>
    <property type="match status" value="1"/>
</dbReference>
<dbReference type="InterPro" id="IPR027417">
    <property type="entry name" value="P-loop_NTPase"/>
</dbReference>
<keyword evidence="5" id="KW-0479">Metal-binding</keyword>
<comment type="domain">
    <text evidence="5">Consists of three domains, a large central CORE domain and two small peripheral domains, NMPbind and LID, which undergo movements during catalysis. The LID domain closes over the site of phosphoryl transfer upon ATP binding. Assembling and dissambling the active center during each catalytic cycle provides an effective means to prevent ATP hydrolysis. Some bacteria have evolved a zinc-coordinating structure that stabilizes the LID domain.</text>
</comment>
<dbReference type="AlphaFoldDB" id="A0A9D1NLJ0"/>
<feature type="binding site" evidence="5">
    <location>
        <position position="154"/>
    </location>
    <ligand>
        <name>Zn(2+)</name>
        <dbReference type="ChEBI" id="CHEBI:29105"/>
        <note>structural</note>
    </ligand>
</feature>
<comment type="subunit">
    <text evidence="5 7">Monomer.</text>
</comment>
<comment type="similarity">
    <text evidence="5 6">Belongs to the adenylate kinase family.</text>
</comment>
<comment type="catalytic activity">
    <reaction evidence="5 7">
        <text>AMP + ATP = 2 ADP</text>
        <dbReference type="Rhea" id="RHEA:12973"/>
        <dbReference type="ChEBI" id="CHEBI:30616"/>
        <dbReference type="ChEBI" id="CHEBI:456215"/>
        <dbReference type="ChEBI" id="CHEBI:456216"/>
        <dbReference type="EC" id="2.7.4.3"/>
    </reaction>
</comment>
<dbReference type="InterPro" id="IPR033690">
    <property type="entry name" value="Adenylat_kinase_CS"/>
</dbReference>
<feature type="binding site" evidence="5">
    <location>
        <begin position="58"/>
        <end position="60"/>
    </location>
    <ligand>
        <name>AMP</name>
        <dbReference type="ChEBI" id="CHEBI:456215"/>
    </ligand>
</feature>
<feature type="binding site" evidence="5">
    <location>
        <position position="161"/>
    </location>
    <ligand>
        <name>AMP</name>
        <dbReference type="ChEBI" id="CHEBI:456215"/>
    </ligand>
</feature>
<feature type="binding site" evidence="5">
    <location>
        <position position="134"/>
    </location>
    <ligand>
        <name>Zn(2+)</name>
        <dbReference type="ChEBI" id="CHEBI:29105"/>
        <note>structural</note>
    </ligand>
</feature>
<keyword evidence="5 7" id="KW-0067">ATP-binding</keyword>
<dbReference type="CDD" id="cd01428">
    <property type="entry name" value="ADK"/>
    <property type="match status" value="1"/>
</dbReference>
<feature type="binding site" evidence="5">
    <location>
        <position position="93"/>
    </location>
    <ligand>
        <name>AMP</name>
        <dbReference type="ChEBI" id="CHEBI:456215"/>
    </ligand>
</feature>
<evidence type="ECO:0000313" key="10">
    <source>
        <dbReference type="Proteomes" id="UP000886845"/>
    </source>
</evidence>
<reference evidence="9" key="2">
    <citation type="journal article" date="2021" name="PeerJ">
        <title>Extensive microbial diversity within the chicken gut microbiome revealed by metagenomics and culture.</title>
        <authorList>
            <person name="Gilroy R."/>
            <person name="Ravi A."/>
            <person name="Getino M."/>
            <person name="Pursley I."/>
            <person name="Horton D.L."/>
            <person name="Alikhan N.F."/>
            <person name="Baker D."/>
            <person name="Gharbi K."/>
            <person name="Hall N."/>
            <person name="Watson M."/>
            <person name="Adriaenssens E.M."/>
            <person name="Foster-Nyarko E."/>
            <person name="Jarju S."/>
            <person name="Secka A."/>
            <person name="Antonio M."/>
            <person name="Oren A."/>
            <person name="Chaudhuri R.R."/>
            <person name="La Ragione R."/>
            <person name="Hildebrand F."/>
            <person name="Pallen M.J."/>
        </authorList>
    </citation>
    <scope>NUCLEOTIDE SEQUENCE</scope>
    <source>
        <strain evidence="9">35461</strain>
    </source>
</reference>
<dbReference type="EMBL" id="DVOR01000061">
    <property type="protein sequence ID" value="HIV08865.1"/>
    <property type="molecule type" value="Genomic_DNA"/>
</dbReference>
<reference evidence="9" key="1">
    <citation type="submission" date="2020-10" db="EMBL/GenBank/DDBJ databases">
        <authorList>
            <person name="Gilroy R."/>
        </authorList>
    </citation>
    <scope>NUCLEOTIDE SEQUENCE</scope>
    <source>
        <strain evidence="9">35461</strain>
    </source>
</reference>
<evidence type="ECO:0000256" key="3">
    <source>
        <dbReference type="ARBA" id="ARBA00022741"/>
    </source>
</evidence>
<dbReference type="InterPro" id="IPR036193">
    <property type="entry name" value="ADK_active_lid_dom_sf"/>
</dbReference>
<dbReference type="FunFam" id="3.40.50.300:FF:000106">
    <property type="entry name" value="Adenylate kinase mitochondrial"/>
    <property type="match status" value="1"/>
</dbReference>
<dbReference type="SUPFAM" id="SSF57774">
    <property type="entry name" value="Microbial and mitochondrial ADK, insert 'zinc finger' domain"/>
    <property type="match status" value="1"/>
</dbReference>
<feature type="domain" description="Adenylate kinase active site lid" evidence="8">
    <location>
        <begin position="128"/>
        <end position="163"/>
    </location>
</feature>
<dbReference type="PANTHER" id="PTHR23359">
    <property type="entry name" value="NUCLEOTIDE KINASE"/>
    <property type="match status" value="1"/>
</dbReference>
<feature type="binding site" evidence="5">
    <location>
        <position position="37"/>
    </location>
    <ligand>
        <name>AMP</name>
        <dbReference type="ChEBI" id="CHEBI:456215"/>
    </ligand>
</feature>
<evidence type="ECO:0000256" key="1">
    <source>
        <dbReference type="ARBA" id="ARBA00022679"/>
    </source>
</evidence>
<dbReference type="PROSITE" id="PS00113">
    <property type="entry name" value="ADENYLATE_KINASE"/>
    <property type="match status" value="1"/>
</dbReference>
<keyword evidence="3 5" id="KW-0547">Nucleotide-binding</keyword>
<evidence type="ECO:0000256" key="2">
    <source>
        <dbReference type="ARBA" id="ARBA00022727"/>
    </source>
</evidence>
<dbReference type="NCBIfam" id="TIGR01351">
    <property type="entry name" value="adk"/>
    <property type="match status" value="1"/>
</dbReference>
<evidence type="ECO:0000256" key="4">
    <source>
        <dbReference type="ARBA" id="ARBA00022777"/>
    </source>
</evidence>
<dbReference type="Gene3D" id="3.40.50.300">
    <property type="entry name" value="P-loop containing nucleotide triphosphate hydrolases"/>
    <property type="match status" value="1"/>
</dbReference>
<comment type="subcellular location">
    <subcellularLocation>
        <location evidence="5 7">Cytoplasm</location>
    </subcellularLocation>
</comment>
<keyword evidence="5" id="KW-0862">Zinc</keyword>
<dbReference type="GO" id="GO:0008270">
    <property type="term" value="F:zinc ion binding"/>
    <property type="evidence" value="ECO:0007669"/>
    <property type="project" value="UniProtKB-UniRule"/>
</dbReference>
<organism evidence="9 10">
    <name type="scientific">Candidatus Spyradenecus faecavium</name>
    <dbReference type="NCBI Taxonomy" id="2840947"/>
    <lineage>
        <taxon>Bacteria</taxon>
        <taxon>Pseudomonadati</taxon>
        <taxon>Lentisphaerota</taxon>
        <taxon>Lentisphaeria</taxon>
        <taxon>Lentisphaerales</taxon>
        <taxon>Lentisphaeraceae</taxon>
        <taxon>Lentisphaeraceae incertae sedis</taxon>
        <taxon>Candidatus Spyradenecus</taxon>
    </lineage>
</organism>
<keyword evidence="5" id="KW-0963">Cytoplasm</keyword>
<dbReference type="InterPro" id="IPR007862">
    <property type="entry name" value="Adenylate_kinase_lid-dom"/>
</dbReference>
<comment type="function">
    <text evidence="5">Catalyzes the reversible transfer of the terminal phosphate group between ATP and AMP. Plays an important role in cellular energy homeostasis and in adenine nucleotide metabolism.</text>
</comment>
<keyword evidence="1 5" id="KW-0808">Transferase</keyword>
<sequence length="216" mass="22882">MNVVILLGAPGSGKGTLAAELARVPGIRHLSTGDLLRAAVKAGTPAGLKAKAYMEAGNLVPDAVIAELLAENLDADPDTHVLLLDGFPRNVAQADILADLLARKGVRLRGALLLEVPDDVLVARIAGRRVCPACSATFNVATLPPKVEGVCDACGAALVTRKDDDPATVRHRLQVYAEQTFPLIDYYRQRGLLHAVDASGHDLEPKIEAALRKIHD</sequence>
<gene>
    <name evidence="5" type="primary">adk</name>
    <name evidence="9" type="ORF">IAC79_01955</name>
</gene>
<dbReference type="SUPFAM" id="SSF52540">
    <property type="entry name" value="P-loop containing nucleoside triphosphate hydrolases"/>
    <property type="match status" value="1"/>
</dbReference>
<evidence type="ECO:0000256" key="6">
    <source>
        <dbReference type="RuleBase" id="RU003330"/>
    </source>
</evidence>
<protein>
    <recommendedName>
        <fullName evidence="5 7">Adenylate kinase</fullName>
        <shortName evidence="5">AK</shortName>
        <ecNumber evidence="5 7">2.7.4.3</ecNumber>
    </recommendedName>
    <alternativeName>
        <fullName evidence="5">ATP-AMP transphosphorylase</fullName>
    </alternativeName>
    <alternativeName>
        <fullName evidence="5">ATP:AMP phosphotransferase</fullName>
    </alternativeName>
    <alternativeName>
        <fullName evidence="5">Adenylate monophosphate kinase</fullName>
    </alternativeName>
</protein>
<dbReference type="NCBIfam" id="NF001381">
    <property type="entry name" value="PRK00279.1-3"/>
    <property type="match status" value="1"/>
</dbReference>
<feature type="region of interest" description="NMP" evidence="5">
    <location>
        <begin position="31"/>
        <end position="60"/>
    </location>
</feature>
<feature type="binding site" evidence="5">
    <location>
        <position position="151"/>
    </location>
    <ligand>
        <name>Zn(2+)</name>
        <dbReference type="ChEBI" id="CHEBI:29105"/>
        <note>structural</note>
    </ligand>
</feature>
<dbReference type="Pfam" id="PF05191">
    <property type="entry name" value="ADK_lid"/>
    <property type="match status" value="1"/>
</dbReference>
<feature type="binding site" evidence="5">
    <location>
        <begin position="11"/>
        <end position="16"/>
    </location>
    <ligand>
        <name>ATP</name>
        <dbReference type="ChEBI" id="CHEBI:30616"/>
    </ligand>
</feature>
<feature type="binding site" evidence="5">
    <location>
        <position position="128"/>
    </location>
    <ligand>
        <name>ATP</name>
        <dbReference type="ChEBI" id="CHEBI:30616"/>
    </ligand>
</feature>
<feature type="binding site" evidence="5">
    <location>
        <position position="200"/>
    </location>
    <ligand>
        <name>ATP</name>
        <dbReference type="ChEBI" id="CHEBI:30616"/>
    </ligand>
</feature>
<dbReference type="GO" id="GO:0044209">
    <property type="term" value="P:AMP salvage"/>
    <property type="evidence" value="ECO:0007669"/>
    <property type="project" value="UniProtKB-UniRule"/>
</dbReference>
<evidence type="ECO:0000256" key="7">
    <source>
        <dbReference type="RuleBase" id="RU003331"/>
    </source>
</evidence>
<name>A0A9D1NLJ0_9BACT</name>
<dbReference type="PRINTS" id="PR00094">
    <property type="entry name" value="ADENYLTKNASE"/>
</dbReference>
<dbReference type="GO" id="GO:0005737">
    <property type="term" value="C:cytoplasm"/>
    <property type="evidence" value="ECO:0007669"/>
    <property type="project" value="UniProtKB-SubCell"/>
</dbReference>
<keyword evidence="4 5" id="KW-0418">Kinase</keyword>